<evidence type="ECO:0000259" key="1">
    <source>
        <dbReference type="Pfam" id="PF03625"/>
    </source>
</evidence>
<dbReference type="AlphaFoldDB" id="A0A265NCC6"/>
<dbReference type="RefSeq" id="WP_094885513.1">
    <property type="nucleotide sequence ID" value="NZ_NPMS01000003.1"/>
</dbReference>
<reference evidence="2 3" key="1">
    <citation type="submission" date="2017-08" db="EMBL/GenBank/DDBJ databases">
        <title>Virgibacillus indicus sp. nov. and Virgibacillus profoundi sp. nov, two moderately halophilic bacteria isolated from marine sediment by using the Microfluidic Streak Plate.</title>
        <authorList>
            <person name="Xu B."/>
            <person name="Hu B."/>
            <person name="Wang J."/>
            <person name="Zhu Y."/>
            <person name="Huang L."/>
            <person name="Du W."/>
            <person name="Huang Y."/>
        </authorList>
    </citation>
    <scope>NUCLEOTIDE SEQUENCE [LARGE SCALE GENOMIC DNA]</scope>
    <source>
        <strain evidence="2 3">IO3-P2-C2</strain>
    </source>
</reference>
<accession>A0A265NCC6</accession>
<dbReference type="PIRSF" id="PIRSF021774">
    <property type="entry name" value="UCP021774"/>
    <property type="match status" value="1"/>
</dbReference>
<dbReference type="EMBL" id="NPMS01000003">
    <property type="protein sequence ID" value="OZU89129.1"/>
    <property type="molecule type" value="Genomic_DNA"/>
</dbReference>
<sequence length="129" mass="14884">MFHYTAETEKSMDEAIQSLEESLKEEKFGVLWQFDIKETLQKKGFDFEQPYKVLEVCNPKEANNVLTENQLVGYFLPCKIVVYQDLETKKTKIGMPKPTALIEMVNDELIKGFATDIENRLIACINNSI</sequence>
<dbReference type="InterPro" id="IPR016796">
    <property type="entry name" value="UCP021774"/>
</dbReference>
<dbReference type="CDD" id="cd14797">
    <property type="entry name" value="DUF302"/>
    <property type="match status" value="1"/>
</dbReference>
<dbReference type="InterPro" id="IPR035923">
    <property type="entry name" value="TT1751-like_sf"/>
</dbReference>
<evidence type="ECO:0000313" key="3">
    <source>
        <dbReference type="Proteomes" id="UP000216498"/>
    </source>
</evidence>
<gene>
    <name evidence="2" type="ORF">CIL03_08965</name>
</gene>
<comment type="caution">
    <text evidence="2">The sequence shown here is derived from an EMBL/GenBank/DDBJ whole genome shotgun (WGS) entry which is preliminary data.</text>
</comment>
<name>A0A265NCC6_9BACI</name>
<dbReference type="Proteomes" id="UP000216498">
    <property type="component" value="Unassembled WGS sequence"/>
</dbReference>
<dbReference type="PANTHER" id="PTHR38342">
    <property type="entry name" value="SLR5037 PROTEIN"/>
    <property type="match status" value="1"/>
</dbReference>
<keyword evidence="3" id="KW-1185">Reference proteome</keyword>
<proteinExistence type="predicted"/>
<dbReference type="PANTHER" id="PTHR38342:SF1">
    <property type="entry name" value="SLR5037 PROTEIN"/>
    <property type="match status" value="1"/>
</dbReference>
<dbReference type="OrthoDB" id="9791067at2"/>
<dbReference type="Pfam" id="PF03625">
    <property type="entry name" value="DUF302"/>
    <property type="match status" value="1"/>
</dbReference>
<dbReference type="SUPFAM" id="SSF103247">
    <property type="entry name" value="TT1751-like"/>
    <property type="match status" value="1"/>
</dbReference>
<dbReference type="Gene3D" id="3.30.310.70">
    <property type="entry name" value="TT1751-like domain"/>
    <property type="match status" value="1"/>
</dbReference>
<protein>
    <recommendedName>
        <fullName evidence="1">DUF302 domain-containing protein</fullName>
    </recommendedName>
</protein>
<organism evidence="2 3">
    <name type="scientific">Virgibacillus indicus</name>
    <dbReference type="NCBI Taxonomy" id="2024554"/>
    <lineage>
        <taxon>Bacteria</taxon>
        <taxon>Bacillati</taxon>
        <taxon>Bacillota</taxon>
        <taxon>Bacilli</taxon>
        <taxon>Bacillales</taxon>
        <taxon>Bacillaceae</taxon>
        <taxon>Virgibacillus</taxon>
    </lineage>
</organism>
<evidence type="ECO:0000313" key="2">
    <source>
        <dbReference type="EMBL" id="OZU89129.1"/>
    </source>
</evidence>
<feature type="domain" description="DUF302" evidence="1">
    <location>
        <begin position="34"/>
        <end position="98"/>
    </location>
</feature>
<dbReference type="InterPro" id="IPR005180">
    <property type="entry name" value="DUF302"/>
</dbReference>